<proteinExistence type="inferred from homology"/>
<dbReference type="InterPro" id="IPR029063">
    <property type="entry name" value="SAM-dependent_MTases_sf"/>
</dbReference>
<reference evidence="7 8" key="1">
    <citation type="submission" date="2022-01" db="EMBL/GenBank/DDBJ databases">
        <authorList>
            <person name="Won M."/>
            <person name="Kim S.-J."/>
            <person name="Kwon S.-W."/>
        </authorList>
    </citation>
    <scope>NUCLEOTIDE SEQUENCE [LARGE SCALE GENOMIC DNA]</scope>
    <source>
        <strain evidence="7 8">KCTC 23505</strain>
    </source>
</reference>
<protein>
    <recommendedName>
        <fullName evidence="2">site-specific DNA-methyltransferase (adenine-specific)</fullName>
        <ecNumber evidence="2">2.1.1.72</ecNumber>
    </recommendedName>
</protein>
<evidence type="ECO:0000256" key="2">
    <source>
        <dbReference type="ARBA" id="ARBA00011900"/>
    </source>
</evidence>
<comment type="caution">
    <text evidence="7">The sequence shown here is derived from an EMBL/GenBank/DDBJ whole genome shotgun (WGS) entry which is preliminary data.</text>
</comment>
<dbReference type="PANTHER" id="PTHR33841:SF1">
    <property type="entry name" value="DNA METHYLTRANSFERASE A"/>
    <property type="match status" value="1"/>
</dbReference>
<sequence>MTAIDHGFQTYLDALRRIPLDQKTEHTDRAALETLLTSFAPSGVTVQHEPKRQDDKGSPDFKITARGAVLGYVEVKTIGENLDAVLKSAQIKKYRFLSDNILLTDYLHVIWIGPHGIERETLAYPDDLESRKHKLNPDRAASVARLLRGFFSAAPTGIARAQDLAAALAARSHLLRDGLTEALAHQAAHNQQGRLFGLYNAFRAQVFHELELGEFADAFAQMLAYGLFLARLNTEETITLDNARQFVPGAFPLIRELIDFIGELRAPDYAPIRWLVEEILSIMNGLDLAAIRADLSFSNRKAIRRTVRAGSEEEHRLFERDPFVYFYEDFLAKYDAKLRKSRGVYYTPPPVVNFIIRAVDDLLRSEFGIADGLADHRRVTLLDFATGTGTFLLEALERMFETIGDSEAKRALLVREHVLRNVFGFEYLIAPYTIAHLKLSQYLKDKGIGLQGAERLRIYLTNTLEPIARNPIFYSLRSAPKPKPRNRSKTNPSW</sequence>
<dbReference type="Proteomes" id="UP001521209">
    <property type="component" value="Unassembled WGS sequence"/>
</dbReference>
<dbReference type="Gene3D" id="3.40.50.150">
    <property type="entry name" value="Vaccinia Virus protein VP39"/>
    <property type="match status" value="1"/>
</dbReference>
<dbReference type="SUPFAM" id="SSF53335">
    <property type="entry name" value="S-adenosyl-L-methionine-dependent methyltransferases"/>
    <property type="match status" value="1"/>
</dbReference>
<evidence type="ECO:0000256" key="1">
    <source>
        <dbReference type="ARBA" id="ARBA00006594"/>
    </source>
</evidence>
<evidence type="ECO:0000313" key="8">
    <source>
        <dbReference type="Proteomes" id="UP001521209"/>
    </source>
</evidence>
<evidence type="ECO:0000259" key="6">
    <source>
        <dbReference type="Pfam" id="PF02384"/>
    </source>
</evidence>
<evidence type="ECO:0000256" key="4">
    <source>
        <dbReference type="ARBA" id="ARBA00022679"/>
    </source>
</evidence>
<accession>A0ABS9DW17</accession>
<keyword evidence="4" id="KW-0808">Transferase</keyword>
<comment type="similarity">
    <text evidence="1">Belongs to the N(4)/N(6)-methyltransferase family.</text>
</comment>
<gene>
    <name evidence="7" type="ORF">L2A60_09640</name>
</gene>
<name>A0ABS9DW17_9PROT</name>
<dbReference type="EMBL" id="JAKGBZ010000015">
    <property type="protein sequence ID" value="MCF3946941.1"/>
    <property type="molecule type" value="Genomic_DNA"/>
</dbReference>
<dbReference type="PRINTS" id="PR00507">
    <property type="entry name" value="N12N6MTFRASE"/>
</dbReference>
<keyword evidence="3 7" id="KW-0489">Methyltransferase</keyword>
<comment type="catalytic activity">
    <reaction evidence="5">
        <text>a 2'-deoxyadenosine in DNA + S-adenosyl-L-methionine = an N(6)-methyl-2'-deoxyadenosine in DNA + S-adenosyl-L-homocysteine + H(+)</text>
        <dbReference type="Rhea" id="RHEA:15197"/>
        <dbReference type="Rhea" id="RHEA-COMP:12418"/>
        <dbReference type="Rhea" id="RHEA-COMP:12419"/>
        <dbReference type="ChEBI" id="CHEBI:15378"/>
        <dbReference type="ChEBI" id="CHEBI:57856"/>
        <dbReference type="ChEBI" id="CHEBI:59789"/>
        <dbReference type="ChEBI" id="CHEBI:90615"/>
        <dbReference type="ChEBI" id="CHEBI:90616"/>
        <dbReference type="EC" id="2.1.1.72"/>
    </reaction>
</comment>
<dbReference type="RefSeq" id="WP_235704171.1">
    <property type="nucleotide sequence ID" value="NZ_JAKGBZ010000015.1"/>
</dbReference>
<dbReference type="GO" id="GO:0008168">
    <property type="term" value="F:methyltransferase activity"/>
    <property type="evidence" value="ECO:0007669"/>
    <property type="project" value="UniProtKB-KW"/>
</dbReference>
<dbReference type="InterPro" id="IPR050953">
    <property type="entry name" value="N4_N6_ade-DNA_methylase"/>
</dbReference>
<evidence type="ECO:0000256" key="3">
    <source>
        <dbReference type="ARBA" id="ARBA00022603"/>
    </source>
</evidence>
<dbReference type="Pfam" id="PF02384">
    <property type="entry name" value="N6_Mtase"/>
    <property type="match status" value="1"/>
</dbReference>
<dbReference type="GO" id="GO:0032259">
    <property type="term" value="P:methylation"/>
    <property type="evidence" value="ECO:0007669"/>
    <property type="project" value="UniProtKB-KW"/>
</dbReference>
<evidence type="ECO:0000256" key="5">
    <source>
        <dbReference type="ARBA" id="ARBA00047942"/>
    </source>
</evidence>
<feature type="domain" description="DNA methylase adenine-specific" evidence="6">
    <location>
        <begin position="320"/>
        <end position="409"/>
    </location>
</feature>
<dbReference type="InterPro" id="IPR003356">
    <property type="entry name" value="DNA_methylase_A-5"/>
</dbReference>
<evidence type="ECO:0000313" key="7">
    <source>
        <dbReference type="EMBL" id="MCF3946941.1"/>
    </source>
</evidence>
<keyword evidence="8" id="KW-1185">Reference proteome</keyword>
<dbReference type="EC" id="2.1.1.72" evidence="2"/>
<dbReference type="PANTHER" id="PTHR33841">
    <property type="entry name" value="DNA METHYLTRANSFERASE YEEA-RELATED"/>
    <property type="match status" value="1"/>
</dbReference>
<organism evidence="7 8">
    <name type="scientific">Acidiphilium iwatense</name>
    <dbReference type="NCBI Taxonomy" id="768198"/>
    <lineage>
        <taxon>Bacteria</taxon>
        <taxon>Pseudomonadati</taxon>
        <taxon>Pseudomonadota</taxon>
        <taxon>Alphaproteobacteria</taxon>
        <taxon>Acetobacterales</taxon>
        <taxon>Acidocellaceae</taxon>
        <taxon>Acidiphilium</taxon>
    </lineage>
</organism>